<dbReference type="Gene3D" id="3.40.50.12500">
    <property type="match status" value="1"/>
</dbReference>
<organism evidence="1 2">
    <name type="scientific">Chromohalobacter beijerinckii</name>
    <dbReference type="NCBI Taxonomy" id="86179"/>
    <lineage>
        <taxon>Bacteria</taxon>
        <taxon>Pseudomonadati</taxon>
        <taxon>Pseudomonadota</taxon>
        <taxon>Gammaproteobacteria</taxon>
        <taxon>Oceanospirillales</taxon>
        <taxon>Halomonadaceae</taxon>
        <taxon>Chromohalobacter</taxon>
    </lineage>
</organism>
<dbReference type="Pfam" id="PF17645">
    <property type="entry name" value="Amdase"/>
    <property type="match status" value="1"/>
</dbReference>
<evidence type="ECO:0000313" key="1">
    <source>
        <dbReference type="EMBL" id="MFC4414997.1"/>
    </source>
</evidence>
<dbReference type="InterPro" id="IPR026286">
    <property type="entry name" value="MaiA/AMDase"/>
</dbReference>
<keyword evidence="2" id="KW-1185">Reference proteome</keyword>
<evidence type="ECO:0000313" key="2">
    <source>
        <dbReference type="Proteomes" id="UP001596015"/>
    </source>
</evidence>
<evidence type="ECO:0008006" key="3">
    <source>
        <dbReference type="Google" id="ProtNLM"/>
    </source>
</evidence>
<proteinExistence type="predicted"/>
<dbReference type="Proteomes" id="UP001596015">
    <property type="component" value="Unassembled WGS sequence"/>
</dbReference>
<dbReference type="InterPro" id="IPR053714">
    <property type="entry name" value="Iso_Racemase_Enz_sf"/>
</dbReference>
<reference evidence="2" key="1">
    <citation type="journal article" date="2019" name="Int. J. Syst. Evol. Microbiol.">
        <title>The Global Catalogue of Microorganisms (GCM) 10K type strain sequencing project: providing services to taxonomists for standard genome sequencing and annotation.</title>
        <authorList>
            <consortium name="The Broad Institute Genomics Platform"/>
            <consortium name="The Broad Institute Genome Sequencing Center for Infectious Disease"/>
            <person name="Wu L."/>
            <person name="Ma J."/>
        </authorList>
    </citation>
    <scope>NUCLEOTIDE SEQUENCE [LARGE SCALE GENOMIC DNA]</scope>
    <source>
        <strain evidence="2">CCUG 49679</strain>
    </source>
</reference>
<name>A0ABV8XB16_9GAMM</name>
<gene>
    <name evidence="1" type="ORF">ACFO0E_00995</name>
</gene>
<dbReference type="RefSeq" id="WP_246941950.1">
    <property type="nucleotide sequence ID" value="NZ_JAKGAK010000015.1"/>
</dbReference>
<protein>
    <recommendedName>
        <fullName evidence="3">Maleate isomerase</fullName>
    </recommendedName>
</protein>
<comment type="caution">
    <text evidence="1">The sequence shown here is derived from an EMBL/GenBank/DDBJ whole genome shotgun (WGS) entry which is preliminary data.</text>
</comment>
<dbReference type="PANTHER" id="PTHR40267">
    <property type="entry name" value="BLR3294 PROTEIN"/>
    <property type="match status" value="1"/>
</dbReference>
<dbReference type="EMBL" id="JBHSEO010000006">
    <property type="protein sequence ID" value="MFC4414997.1"/>
    <property type="molecule type" value="Genomic_DNA"/>
</dbReference>
<sequence>MNIPMNPAQAGNNPAALFRPDGWNRAIRIGTVVPHADVGPEAELQAMATDDITIHGSRLYFSAMRAGGEMDEKIPHAPVASFAEPPYVDEAVESLAASPLDVVGLAFTSSAYKHGPDGERALIERLRPRARELPLVSTCLSAERALAKLGTKRLAIVNPPWFDANLDRLGARYFEEAGFRVVHHAPCGLPSGQKYITPQSLYDWIARIVNESDADAVFVGGNGQRSVGIIDAVEKTLGISMLTGNQVILWDALRSISAKVNIEGYGRLFHA</sequence>
<accession>A0ABV8XB16</accession>
<dbReference type="PANTHER" id="PTHR40267:SF1">
    <property type="entry name" value="BLR3294 PROTEIN"/>
    <property type="match status" value="1"/>
</dbReference>